<evidence type="ECO:0000313" key="1">
    <source>
        <dbReference type="EMBL" id="GAE49126.1"/>
    </source>
</evidence>
<reference evidence="1 2" key="1">
    <citation type="submission" date="2014-01" db="EMBL/GenBank/DDBJ databases">
        <title>Genome sequence and analysis of Xanthomonas arboricola pv. pruni.</title>
        <authorList>
            <person name="Fujikawa T."/>
            <person name="Nakazono-Nagaoka E."/>
        </authorList>
    </citation>
    <scope>NUCLEOTIDE SEQUENCE [LARGE SCALE GENOMIC DNA]</scope>
    <source>
        <strain evidence="2">MAFF 311562</strain>
    </source>
</reference>
<dbReference type="EMBL" id="BAVB01000102">
    <property type="protein sequence ID" value="GAE49126.1"/>
    <property type="molecule type" value="Genomic_DNA"/>
</dbReference>
<dbReference type="AlphaFoldDB" id="W4RXU8"/>
<comment type="caution">
    <text evidence="1">The sequence shown here is derived from an EMBL/GenBank/DDBJ whole genome shotgun (WGS) entry which is preliminary data.</text>
</comment>
<gene>
    <name evidence="1" type="ORF">XPU_0658</name>
</gene>
<proteinExistence type="predicted"/>
<accession>W4RXU8</accession>
<name>W4RXU8_9XANT</name>
<dbReference type="Proteomes" id="UP000019143">
    <property type="component" value="Unassembled WGS sequence"/>
</dbReference>
<protein>
    <submittedName>
        <fullName evidence="1">Uncharacterized protein</fullName>
    </submittedName>
</protein>
<organism evidence="1 2">
    <name type="scientific">Xanthomonas arboricola pv. pruni str. MAFF 311562</name>
    <dbReference type="NCBI Taxonomy" id="1414836"/>
    <lineage>
        <taxon>Bacteria</taxon>
        <taxon>Pseudomonadati</taxon>
        <taxon>Pseudomonadota</taxon>
        <taxon>Gammaproteobacteria</taxon>
        <taxon>Lysobacterales</taxon>
        <taxon>Lysobacteraceae</taxon>
        <taxon>Xanthomonas</taxon>
    </lineage>
</organism>
<sequence>MGGQGPCSKAADLSLYNRRICTVRLTLKAMQSLNLSVASPLQANLAEGAMP</sequence>
<evidence type="ECO:0000313" key="2">
    <source>
        <dbReference type="Proteomes" id="UP000019143"/>
    </source>
</evidence>